<dbReference type="InterPro" id="IPR002694">
    <property type="entry name" value="Znf_CHC2"/>
</dbReference>
<feature type="domain" description="Zinc finger CHC2-type" evidence="4">
    <location>
        <begin position="33"/>
        <end position="84"/>
    </location>
</feature>
<sequence>MALQDIKQISIREYLGGLGIIPQIENGQRGIYCSPLRKENHPSFKVDYHLNLWRDFGSGEGGSIIDLVMKMENCSFHEAASKLEKRYANAGAGIETDTFSFHRNNINDSILNSGNESALFVLKVLPITHPALIDFVRERKIDLELTNLYCREIHYRINGRNYFSIGFRNDKGGCELSSPLGFKGCIPPKDITTIRNNQDTCLLFEGFWDFLSYLTLQSVKQTKHDAVILNSIANVSKAMDFIKAHKDIYTYLDNDEAGRKATRLIDSTCSTVYNRSTKYTEYKDLNDYLCQKKKATPEVKKKSVGLKR</sequence>
<reference evidence="5" key="1">
    <citation type="submission" date="2019-03" db="EMBL/GenBank/DDBJ databases">
        <title>Single cell metagenomics reveals metabolic interactions within the superorganism composed of flagellate Streblomastix strix and complex community of Bacteroidetes bacteria on its surface.</title>
        <authorList>
            <person name="Treitli S.C."/>
            <person name="Kolisko M."/>
            <person name="Husnik F."/>
            <person name="Keeling P."/>
            <person name="Hampl V."/>
        </authorList>
    </citation>
    <scope>NUCLEOTIDE SEQUENCE</scope>
    <source>
        <strain evidence="5">STM</strain>
    </source>
</reference>
<dbReference type="AlphaFoldDB" id="A0A5J4RAD3"/>
<dbReference type="SUPFAM" id="SSF56731">
    <property type="entry name" value="DNA primase core"/>
    <property type="match status" value="1"/>
</dbReference>
<dbReference type="GO" id="GO:0003677">
    <property type="term" value="F:DNA binding"/>
    <property type="evidence" value="ECO:0007669"/>
    <property type="project" value="InterPro"/>
</dbReference>
<dbReference type="GO" id="GO:0005737">
    <property type="term" value="C:cytoplasm"/>
    <property type="evidence" value="ECO:0007669"/>
    <property type="project" value="TreeGrafter"/>
</dbReference>
<evidence type="ECO:0000313" key="5">
    <source>
        <dbReference type="EMBL" id="KAA6329673.1"/>
    </source>
</evidence>
<dbReference type="GO" id="GO:0006269">
    <property type="term" value="P:DNA replication, synthesis of primer"/>
    <property type="evidence" value="ECO:0007669"/>
    <property type="project" value="TreeGrafter"/>
</dbReference>
<proteinExistence type="predicted"/>
<dbReference type="SUPFAM" id="SSF57783">
    <property type="entry name" value="Zinc beta-ribbon"/>
    <property type="match status" value="1"/>
</dbReference>
<dbReference type="GO" id="GO:0003899">
    <property type="term" value="F:DNA-directed RNA polymerase activity"/>
    <property type="evidence" value="ECO:0007669"/>
    <property type="project" value="InterPro"/>
</dbReference>
<dbReference type="Gene3D" id="3.90.580.10">
    <property type="entry name" value="Zinc finger, CHC2-type domain"/>
    <property type="match status" value="1"/>
</dbReference>
<evidence type="ECO:0000256" key="2">
    <source>
        <dbReference type="ARBA" id="ARBA00022771"/>
    </source>
</evidence>
<keyword evidence="2" id="KW-0863">Zinc-finger</keyword>
<organism evidence="5">
    <name type="scientific">termite gut metagenome</name>
    <dbReference type="NCBI Taxonomy" id="433724"/>
    <lineage>
        <taxon>unclassified sequences</taxon>
        <taxon>metagenomes</taxon>
        <taxon>organismal metagenomes</taxon>
    </lineage>
</organism>
<dbReference type="Gene3D" id="3.40.1360.10">
    <property type="match status" value="1"/>
</dbReference>
<dbReference type="Pfam" id="PF13155">
    <property type="entry name" value="Toprim_2"/>
    <property type="match status" value="1"/>
</dbReference>
<protein>
    <submittedName>
        <fullName evidence="5">DNA primase</fullName>
        <ecNumber evidence="5">2.7.7.-</ecNumber>
    </submittedName>
</protein>
<dbReference type="GO" id="GO:0008270">
    <property type="term" value="F:zinc ion binding"/>
    <property type="evidence" value="ECO:0007669"/>
    <property type="project" value="UniProtKB-KW"/>
</dbReference>
<dbReference type="EC" id="2.7.7.-" evidence="5"/>
<dbReference type="InterPro" id="IPR036977">
    <property type="entry name" value="DNA_primase_Znf_CHC2"/>
</dbReference>
<keyword evidence="3" id="KW-0862">Zinc</keyword>
<keyword evidence="5" id="KW-0808">Transferase</keyword>
<name>A0A5J4RAD3_9ZZZZ</name>
<dbReference type="PANTHER" id="PTHR30313:SF2">
    <property type="entry name" value="DNA PRIMASE"/>
    <property type="match status" value="1"/>
</dbReference>
<dbReference type="Pfam" id="PF01807">
    <property type="entry name" value="Zn_ribbon_DnaG"/>
    <property type="match status" value="1"/>
</dbReference>
<evidence type="ECO:0000256" key="1">
    <source>
        <dbReference type="ARBA" id="ARBA00022723"/>
    </source>
</evidence>
<evidence type="ECO:0000259" key="4">
    <source>
        <dbReference type="SMART" id="SM00400"/>
    </source>
</evidence>
<dbReference type="InterPro" id="IPR050219">
    <property type="entry name" value="DnaG_primase"/>
</dbReference>
<comment type="caution">
    <text evidence="5">The sequence shown here is derived from an EMBL/GenBank/DDBJ whole genome shotgun (WGS) entry which is preliminary data.</text>
</comment>
<keyword evidence="1" id="KW-0479">Metal-binding</keyword>
<evidence type="ECO:0000256" key="3">
    <source>
        <dbReference type="ARBA" id="ARBA00022833"/>
    </source>
</evidence>
<gene>
    <name evidence="5" type="ORF">EZS27_021545</name>
</gene>
<dbReference type="EMBL" id="SNRY01001611">
    <property type="protein sequence ID" value="KAA6329673.1"/>
    <property type="molecule type" value="Genomic_DNA"/>
</dbReference>
<dbReference type="PANTHER" id="PTHR30313">
    <property type="entry name" value="DNA PRIMASE"/>
    <property type="match status" value="1"/>
</dbReference>
<keyword evidence="5" id="KW-0548">Nucleotidyltransferase</keyword>
<accession>A0A5J4RAD3</accession>
<dbReference type="SMART" id="SM00400">
    <property type="entry name" value="ZnF_CHCC"/>
    <property type="match status" value="1"/>
</dbReference>